<accession>A0AAD3T6S3</accession>
<organism evidence="1 2">
    <name type="scientific">Nepenthes gracilis</name>
    <name type="common">Slender pitcher plant</name>
    <dbReference type="NCBI Taxonomy" id="150966"/>
    <lineage>
        <taxon>Eukaryota</taxon>
        <taxon>Viridiplantae</taxon>
        <taxon>Streptophyta</taxon>
        <taxon>Embryophyta</taxon>
        <taxon>Tracheophyta</taxon>
        <taxon>Spermatophyta</taxon>
        <taxon>Magnoliopsida</taxon>
        <taxon>eudicotyledons</taxon>
        <taxon>Gunneridae</taxon>
        <taxon>Pentapetalae</taxon>
        <taxon>Caryophyllales</taxon>
        <taxon>Nepenthaceae</taxon>
        <taxon>Nepenthes</taxon>
    </lineage>
</organism>
<evidence type="ECO:0000313" key="2">
    <source>
        <dbReference type="Proteomes" id="UP001279734"/>
    </source>
</evidence>
<name>A0AAD3T6S3_NEPGR</name>
<comment type="caution">
    <text evidence="1">The sequence shown here is derived from an EMBL/GenBank/DDBJ whole genome shotgun (WGS) entry which is preliminary data.</text>
</comment>
<evidence type="ECO:0000313" key="1">
    <source>
        <dbReference type="EMBL" id="GMH23769.1"/>
    </source>
</evidence>
<reference evidence="1" key="1">
    <citation type="submission" date="2023-05" db="EMBL/GenBank/DDBJ databases">
        <title>Nepenthes gracilis genome sequencing.</title>
        <authorList>
            <person name="Fukushima K."/>
        </authorList>
    </citation>
    <scope>NUCLEOTIDE SEQUENCE</scope>
    <source>
        <strain evidence="1">SING2019-196</strain>
    </source>
</reference>
<gene>
    <name evidence="1" type="ORF">Nepgr_025612</name>
</gene>
<dbReference type="AlphaFoldDB" id="A0AAD3T6S3"/>
<dbReference type="EMBL" id="BSYO01000026">
    <property type="protein sequence ID" value="GMH23769.1"/>
    <property type="molecule type" value="Genomic_DNA"/>
</dbReference>
<keyword evidence="2" id="KW-1185">Reference proteome</keyword>
<sequence>MPINAANTFEIPLFVPIPREYSSPISRLFADLGTIYHLSAATATTRQHYPAPDRLQKPILVTQQPVIGASTWSSNLCSLALVATLQHQPPPL</sequence>
<protein>
    <submittedName>
        <fullName evidence="1">Uncharacterized protein</fullName>
    </submittedName>
</protein>
<proteinExistence type="predicted"/>
<dbReference type="Proteomes" id="UP001279734">
    <property type="component" value="Unassembled WGS sequence"/>
</dbReference>